<dbReference type="VEuPathDB" id="VectorBase:LLONM1_008847"/>
<dbReference type="Pfam" id="PF16030">
    <property type="entry name" value="GD_N"/>
    <property type="match status" value="1"/>
</dbReference>
<dbReference type="Gene3D" id="3.30.1640.30">
    <property type="match status" value="2"/>
</dbReference>
<dbReference type="PROSITE" id="PS50240">
    <property type="entry name" value="TRYPSIN_DOM"/>
    <property type="match status" value="2"/>
</dbReference>
<reference evidence="11" key="1">
    <citation type="submission" date="2020-05" db="UniProtKB">
        <authorList>
            <consortium name="EnsemblMetazoa"/>
        </authorList>
    </citation>
    <scope>IDENTIFICATION</scope>
    <source>
        <strain evidence="11">Jacobina</strain>
    </source>
</reference>
<keyword evidence="12" id="KW-1185">Reference proteome</keyword>
<feature type="domain" description="Peptidase S1" evidence="9">
    <location>
        <begin position="1"/>
        <end position="196"/>
    </location>
</feature>
<keyword evidence="4" id="KW-0720">Serine protease</keyword>
<evidence type="ECO:0000259" key="10">
    <source>
        <dbReference type="PROSITE" id="PS51888"/>
    </source>
</evidence>
<comment type="similarity">
    <text evidence="8">Belongs to the peptidase S1 family. CLIP subfamily.</text>
</comment>
<evidence type="ECO:0000256" key="7">
    <source>
        <dbReference type="ARBA" id="ARBA00023180"/>
    </source>
</evidence>
<dbReference type="InterPro" id="IPR001254">
    <property type="entry name" value="Trypsin_dom"/>
</dbReference>
<evidence type="ECO:0000256" key="2">
    <source>
        <dbReference type="ARBA" id="ARBA00022729"/>
    </source>
</evidence>
<evidence type="ECO:0000256" key="1">
    <source>
        <dbReference type="ARBA" id="ARBA00022670"/>
    </source>
</evidence>
<evidence type="ECO:0000256" key="5">
    <source>
        <dbReference type="ARBA" id="ARBA00023145"/>
    </source>
</evidence>
<sequence>AVIAEIAEIHIHPDFTRNNGGAFDADIAVLIMQKPAEFGDFIQPACLRHSESLPADRMGVIVGWGRDEHNNLLTYEPRRLEIPIVSEAECLAAGKIFSIITTPRTFCGGWRDGRRGPCHGDSGSGLLTYEDHKWQLAGIISLAVKHPISGLCDLSQYVVFTDVSNLSFLLPCGVVCQEGGKSCLTPNMEYGECIEWAKCPNIYTSMANRPLNVPNRAFFASSLCAISNDKVFVCCKATKSNSDGSCATPDQRPGKCVHLEECASIYDALRFKRPLTEEDRSFMRRSQCGGYQGGRIKVCCPGEDTLLPTPGQGCGTMTMGNYVYGGERTLIDEFPWTVLLEYQKPQNKTDFHCGGILISNRYVLTAAHLQLISCQGNSPCPRIFRYIYNGQEWQGAIEVNSPPIGVTMNLIVVLLVPQKIHNENLGSLELWKTRDETLERISKGQKVHYRVKFPPNTSIPKVASITYNGNNICAQKPNYFEGLLGFMAMACGSSCLQTTNLSFICGGTLISERIIISAAHCFHNREERLYPAQDVIAFLGKHNLRKLTEKGAVIAEIAEIHIHPDFTRNNGGAFDADIAVLVLQKPAEFGDFIQPACLRHRESLPADRMGVIVGWGRDEHNNLLTYEPRRLEIPIVSEAECLAAGKIFSIITTPRTFCGGWRDGRRGPCHGDSGSGLLTYEDHKWQLAGIISLAVKHPISGLCDLSQYVVFTDVSKFVGWIEQF</sequence>
<dbReference type="PANTHER" id="PTHR24252">
    <property type="entry name" value="ACROSIN-RELATED"/>
    <property type="match status" value="1"/>
</dbReference>
<feature type="domain" description="Peptidase S1" evidence="9">
    <location>
        <begin position="323"/>
        <end position="724"/>
    </location>
</feature>
<dbReference type="GO" id="GO:0006508">
    <property type="term" value="P:proteolysis"/>
    <property type="evidence" value="ECO:0007669"/>
    <property type="project" value="UniProtKB-KW"/>
</dbReference>
<dbReference type="CDD" id="cd00190">
    <property type="entry name" value="Tryp_SPc"/>
    <property type="match status" value="1"/>
</dbReference>
<dbReference type="InterPro" id="IPR038565">
    <property type="entry name" value="CLIP_sf"/>
</dbReference>
<evidence type="ECO:0000256" key="4">
    <source>
        <dbReference type="ARBA" id="ARBA00022825"/>
    </source>
</evidence>
<dbReference type="SMART" id="SM00020">
    <property type="entry name" value="Tryp_SPc"/>
    <property type="match status" value="2"/>
</dbReference>
<organism evidence="11 12">
    <name type="scientific">Lutzomyia longipalpis</name>
    <name type="common">Sand fly</name>
    <dbReference type="NCBI Taxonomy" id="7200"/>
    <lineage>
        <taxon>Eukaryota</taxon>
        <taxon>Metazoa</taxon>
        <taxon>Ecdysozoa</taxon>
        <taxon>Arthropoda</taxon>
        <taxon>Hexapoda</taxon>
        <taxon>Insecta</taxon>
        <taxon>Pterygota</taxon>
        <taxon>Neoptera</taxon>
        <taxon>Endopterygota</taxon>
        <taxon>Diptera</taxon>
        <taxon>Nematocera</taxon>
        <taxon>Psychodoidea</taxon>
        <taxon>Psychodidae</taxon>
        <taxon>Lutzomyia</taxon>
        <taxon>Lutzomyia</taxon>
    </lineage>
</organism>
<dbReference type="Proteomes" id="UP000092461">
    <property type="component" value="Unassembled WGS sequence"/>
</dbReference>
<evidence type="ECO:0000313" key="11">
    <source>
        <dbReference type="EnsemblMetazoa" id="LLOJ006990-PA"/>
    </source>
</evidence>
<evidence type="ECO:0000256" key="6">
    <source>
        <dbReference type="ARBA" id="ARBA00023157"/>
    </source>
</evidence>
<dbReference type="VEuPathDB" id="VectorBase:LLONM1_007764"/>
<dbReference type="PROSITE" id="PS00134">
    <property type="entry name" value="TRYPSIN_HIS"/>
    <property type="match status" value="1"/>
</dbReference>
<accession>A0A1B0CQ41</accession>
<dbReference type="EnsemblMetazoa" id="LLOJ006990-RA">
    <property type="protein sequence ID" value="LLOJ006990-PA"/>
    <property type="gene ID" value="LLOJ006990"/>
</dbReference>
<dbReference type="SMART" id="SM00680">
    <property type="entry name" value="CLIP"/>
    <property type="match status" value="2"/>
</dbReference>
<evidence type="ECO:0000313" key="12">
    <source>
        <dbReference type="Proteomes" id="UP000092461"/>
    </source>
</evidence>
<evidence type="ECO:0000256" key="8">
    <source>
        <dbReference type="ARBA" id="ARBA00024195"/>
    </source>
</evidence>
<dbReference type="InterPro" id="IPR018114">
    <property type="entry name" value="TRYPSIN_HIS"/>
</dbReference>
<keyword evidence="1" id="KW-0645">Protease</keyword>
<dbReference type="InterPro" id="IPR043504">
    <property type="entry name" value="Peptidase_S1_PA_chymotrypsin"/>
</dbReference>
<evidence type="ECO:0008006" key="13">
    <source>
        <dbReference type="Google" id="ProtNLM"/>
    </source>
</evidence>
<dbReference type="FunFam" id="3.30.1640.30:FF:000001">
    <property type="entry name" value="Serine protease 7"/>
    <property type="match status" value="1"/>
</dbReference>
<dbReference type="InterPro" id="IPR022700">
    <property type="entry name" value="CLIP"/>
</dbReference>
<dbReference type="GO" id="GO:0004252">
    <property type="term" value="F:serine-type endopeptidase activity"/>
    <property type="evidence" value="ECO:0007669"/>
    <property type="project" value="InterPro"/>
</dbReference>
<keyword evidence="6" id="KW-1015">Disulfide bond</keyword>
<keyword evidence="3" id="KW-0378">Hydrolase</keyword>
<dbReference type="InterPro" id="IPR009003">
    <property type="entry name" value="Peptidase_S1_PA"/>
</dbReference>
<dbReference type="EMBL" id="AJWK01022985">
    <property type="status" value="NOT_ANNOTATED_CDS"/>
    <property type="molecule type" value="Genomic_DNA"/>
</dbReference>
<dbReference type="SUPFAM" id="SSF50494">
    <property type="entry name" value="Trypsin-like serine proteases"/>
    <property type="match status" value="3"/>
</dbReference>
<dbReference type="PANTHER" id="PTHR24252:SF7">
    <property type="entry name" value="HYALIN"/>
    <property type="match status" value="1"/>
</dbReference>
<keyword evidence="5" id="KW-0865">Zymogen</keyword>
<dbReference type="VEuPathDB" id="VectorBase:LLOJ006990"/>
<dbReference type="Pfam" id="PF00089">
    <property type="entry name" value="Trypsin"/>
    <property type="match status" value="3"/>
</dbReference>
<dbReference type="AlphaFoldDB" id="A0A1B0CQ41"/>
<dbReference type="InterPro" id="IPR031986">
    <property type="entry name" value="GD_N"/>
</dbReference>
<dbReference type="Pfam" id="PF12032">
    <property type="entry name" value="CLIP"/>
    <property type="match status" value="2"/>
</dbReference>
<proteinExistence type="inferred from homology"/>
<name>A0A1B0CQ41_LUTLO</name>
<keyword evidence="2" id="KW-0732">Signal</keyword>
<keyword evidence="7" id="KW-0325">Glycoprotein</keyword>
<protein>
    <recommendedName>
        <fullName evidence="13">Trypsin-like serine protease</fullName>
    </recommendedName>
</protein>
<dbReference type="InterPro" id="IPR001314">
    <property type="entry name" value="Peptidase_S1A"/>
</dbReference>
<dbReference type="VEuPathDB" id="VectorBase:LLONM1_001327"/>
<evidence type="ECO:0000256" key="3">
    <source>
        <dbReference type="ARBA" id="ARBA00022801"/>
    </source>
</evidence>
<dbReference type="PRINTS" id="PR00722">
    <property type="entry name" value="CHYMOTRYPSIN"/>
</dbReference>
<dbReference type="EMBL" id="AJWK01022984">
    <property type="status" value="NOT_ANNOTATED_CDS"/>
    <property type="molecule type" value="Genomic_DNA"/>
</dbReference>
<feature type="domain" description="Clip" evidence="10">
    <location>
        <begin position="245"/>
        <end position="300"/>
    </location>
</feature>
<dbReference type="PROSITE" id="PS51888">
    <property type="entry name" value="CLIP"/>
    <property type="match status" value="1"/>
</dbReference>
<dbReference type="Gene3D" id="2.40.10.10">
    <property type="entry name" value="Trypsin-like serine proteases"/>
    <property type="match status" value="3"/>
</dbReference>
<dbReference type="FunFam" id="2.40.10.10:FF:000068">
    <property type="entry name" value="transmembrane protease serine 2"/>
    <property type="match status" value="1"/>
</dbReference>
<evidence type="ECO:0000259" key="9">
    <source>
        <dbReference type="PROSITE" id="PS50240"/>
    </source>
</evidence>